<accession>A0A5Q0UGL9</accession>
<gene>
    <name evidence="1" type="ORF">LC1Nh_0628</name>
</gene>
<dbReference type="EMBL" id="CP040089">
    <property type="protein sequence ID" value="QGA80521.1"/>
    <property type="molecule type" value="Genomic_DNA"/>
</dbReference>
<dbReference type="OrthoDB" id="169463at2157"/>
<proteinExistence type="predicted"/>
<keyword evidence="2" id="KW-1185">Reference proteome</keyword>
<dbReference type="KEGG" id="ncon:LC1Nh_0628"/>
<reference evidence="2" key="1">
    <citation type="submission" date="2019-05" db="EMBL/GenBank/DDBJ databases">
        <title>Candidatus Nanohalobium constans, a novel model system to study the DPANN nano-sized archaea: genomic and physiological characterization of a nanoarchaeon co-cultured with its chitinotrophic host.</title>
        <authorList>
            <person name="La Cono V."/>
            <person name="Arcadi E."/>
            <person name="Crisafi F."/>
            <person name="Denaro R."/>
            <person name="La Spada G."/>
            <person name="Messina E."/>
            <person name="Smedile F."/>
            <person name="Toshchakov S.V."/>
            <person name="Shevchenko M.A."/>
            <person name="Golyshin P.N."/>
            <person name="Golyshina O.V."/>
            <person name="Ferrer M."/>
            <person name="Rohde M."/>
            <person name="Mushegian A."/>
            <person name="Sorokin D.Y."/>
            <person name="Giuliano L."/>
            <person name="Yakimov M.M."/>
        </authorList>
    </citation>
    <scope>NUCLEOTIDE SEQUENCE [LARGE SCALE GENOMIC DNA]</scope>
    <source>
        <strain evidence="2">LC1Nh</strain>
    </source>
</reference>
<name>A0A5Q0UGL9_9ARCH</name>
<evidence type="ECO:0000313" key="1">
    <source>
        <dbReference type="EMBL" id="QGA80521.1"/>
    </source>
</evidence>
<protein>
    <recommendedName>
        <fullName evidence="3">MBL fold metallo-hydrolase</fullName>
    </recommendedName>
</protein>
<dbReference type="Gene3D" id="3.60.15.10">
    <property type="entry name" value="Ribonuclease Z/Hydroxyacylglutathione hydrolase-like"/>
    <property type="match status" value="1"/>
</dbReference>
<dbReference type="GeneID" id="42365014"/>
<evidence type="ECO:0008006" key="3">
    <source>
        <dbReference type="Google" id="ProtNLM"/>
    </source>
</evidence>
<evidence type="ECO:0000313" key="2">
    <source>
        <dbReference type="Proteomes" id="UP000377803"/>
    </source>
</evidence>
<dbReference type="AlphaFoldDB" id="A0A5Q0UGL9"/>
<dbReference type="Proteomes" id="UP000377803">
    <property type="component" value="Chromosome"/>
</dbReference>
<dbReference type="InterPro" id="IPR036866">
    <property type="entry name" value="RibonucZ/Hydroxyglut_hydro"/>
</dbReference>
<sequence length="221" mass="25292">MVIKIDELRKAEFIDEWENGFGWIAKPEENMMRTSHAFVDDGVYLVDPVDAENLDDKISEFGEVGGIIILFSRHVRDSVELAGRYDCPVYVPEWFERELDAEVRKISEKVPGTDWEIHTVINSKVSKEAALYHRGTKSLIVADSLGTARHLCGRGEKLGMSPLYRFNPPHKLLDFEPERIFCGHGEGVTENATETMKETIRKGRRKTLSAYFNAFYKMFKG</sequence>
<organism evidence="1 2">
    <name type="scientific">Candidatus Nanohalobium constans</name>
    <dbReference type="NCBI Taxonomy" id="2565781"/>
    <lineage>
        <taxon>Archaea</taxon>
        <taxon>Candidatus Nanohalarchaeota</taxon>
        <taxon>Candidatus Nanohalobia</taxon>
        <taxon>Candidatus Nanohalobiales</taxon>
        <taxon>Candidatus Nanohalobiaceae</taxon>
        <taxon>Candidatus Nanohalobium</taxon>
    </lineage>
</organism>
<dbReference type="RefSeq" id="WP_153550261.1">
    <property type="nucleotide sequence ID" value="NZ_CP040089.1"/>
</dbReference>
<dbReference type="SUPFAM" id="SSF56281">
    <property type="entry name" value="Metallo-hydrolase/oxidoreductase"/>
    <property type="match status" value="1"/>
</dbReference>